<protein>
    <submittedName>
        <fullName evidence="2">Uncharacterized protein</fullName>
    </submittedName>
</protein>
<reference evidence="2" key="1">
    <citation type="journal article" date="2020" name="Nature">
        <title>Giant virus diversity and host interactions through global metagenomics.</title>
        <authorList>
            <person name="Schulz F."/>
            <person name="Roux S."/>
            <person name="Paez-Espino D."/>
            <person name="Jungbluth S."/>
            <person name="Walsh D.A."/>
            <person name="Denef V.J."/>
            <person name="McMahon K.D."/>
            <person name="Konstantinidis K.T."/>
            <person name="Eloe-Fadrosh E.A."/>
            <person name="Kyrpides N.C."/>
            <person name="Woyke T."/>
        </authorList>
    </citation>
    <scope>NUCLEOTIDE SEQUENCE</scope>
    <source>
        <strain evidence="2">GVMAG-M-3300009185-36</strain>
    </source>
</reference>
<organism evidence="2">
    <name type="scientific">viral metagenome</name>
    <dbReference type="NCBI Taxonomy" id="1070528"/>
    <lineage>
        <taxon>unclassified sequences</taxon>
        <taxon>metagenomes</taxon>
        <taxon>organismal metagenomes</taxon>
    </lineage>
</organism>
<proteinExistence type="predicted"/>
<sequence>MSKKRGGGSSVLDALMYLAYISIPIGAFLYIGFAIYDAVNPSHS</sequence>
<keyword evidence="1" id="KW-1133">Transmembrane helix</keyword>
<feature type="transmembrane region" description="Helical" evidence="1">
    <location>
        <begin position="12"/>
        <end position="36"/>
    </location>
</feature>
<keyword evidence="1" id="KW-0812">Transmembrane</keyword>
<evidence type="ECO:0000313" key="2">
    <source>
        <dbReference type="EMBL" id="QHS85840.1"/>
    </source>
</evidence>
<name>A0A6C0B1C2_9ZZZZ</name>
<keyword evidence="1" id="KW-0472">Membrane</keyword>
<dbReference type="EMBL" id="MN739048">
    <property type="protein sequence ID" value="QHS85840.1"/>
    <property type="molecule type" value="Genomic_DNA"/>
</dbReference>
<accession>A0A6C0B1C2</accession>
<dbReference type="AlphaFoldDB" id="A0A6C0B1C2"/>
<evidence type="ECO:0000256" key="1">
    <source>
        <dbReference type="SAM" id="Phobius"/>
    </source>
</evidence>